<gene>
    <name evidence="1" type="ORF">PENTCL1PPCAC_11746</name>
</gene>
<evidence type="ECO:0000313" key="2">
    <source>
        <dbReference type="Proteomes" id="UP001432027"/>
    </source>
</evidence>
<dbReference type="EMBL" id="BTSX01000003">
    <property type="protein sequence ID" value="GMS89571.1"/>
    <property type="molecule type" value="Genomic_DNA"/>
</dbReference>
<sequence length="111" mass="12307">SCPTSQEWKLVQHLGIFPSQSPRDSISVVLELIWQKTDWTASGHLVSADLATTEKNFVVTELNETTSSFSTCRMRLTAPIFSIQGLASASSLSHIIFLRSRSLAKRYASSF</sequence>
<comment type="caution">
    <text evidence="1">The sequence shown here is derived from an EMBL/GenBank/DDBJ whole genome shotgun (WGS) entry which is preliminary data.</text>
</comment>
<feature type="non-terminal residue" evidence="1">
    <location>
        <position position="111"/>
    </location>
</feature>
<keyword evidence="2" id="KW-1185">Reference proteome</keyword>
<proteinExistence type="predicted"/>
<reference evidence="1" key="1">
    <citation type="submission" date="2023-10" db="EMBL/GenBank/DDBJ databases">
        <title>Genome assembly of Pristionchus species.</title>
        <authorList>
            <person name="Yoshida K."/>
            <person name="Sommer R.J."/>
        </authorList>
    </citation>
    <scope>NUCLEOTIDE SEQUENCE</scope>
    <source>
        <strain evidence="1">RS0144</strain>
    </source>
</reference>
<protein>
    <submittedName>
        <fullName evidence="1">Uncharacterized protein</fullName>
    </submittedName>
</protein>
<organism evidence="1 2">
    <name type="scientific">Pristionchus entomophagus</name>
    <dbReference type="NCBI Taxonomy" id="358040"/>
    <lineage>
        <taxon>Eukaryota</taxon>
        <taxon>Metazoa</taxon>
        <taxon>Ecdysozoa</taxon>
        <taxon>Nematoda</taxon>
        <taxon>Chromadorea</taxon>
        <taxon>Rhabditida</taxon>
        <taxon>Rhabditina</taxon>
        <taxon>Diplogasteromorpha</taxon>
        <taxon>Diplogasteroidea</taxon>
        <taxon>Neodiplogasteridae</taxon>
        <taxon>Pristionchus</taxon>
    </lineage>
</organism>
<dbReference type="Proteomes" id="UP001432027">
    <property type="component" value="Unassembled WGS sequence"/>
</dbReference>
<feature type="non-terminal residue" evidence="1">
    <location>
        <position position="1"/>
    </location>
</feature>
<evidence type="ECO:0000313" key="1">
    <source>
        <dbReference type="EMBL" id="GMS89571.1"/>
    </source>
</evidence>
<accession>A0AAV5TD98</accession>
<name>A0AAV5TD98_9BILA</name>
<dbReference type="AlphaFoldDB" id="A0AAV5TD98"/>